<dbReference type="InterPro" id="IPR006640">
    <property type="entry name" value="SprT-like_domain"/>
</dbReference>
<dbReference type="PANTHER" id="PTHR38773">
    <property type="entry name" value="PROTEIN SPRT"/>
    <property type="match status" value="1"/>
</dbReference>
<accession>A0A0F9VPM0</accession>
<dbReference type="EMBL" id="LAZR01000467">
    <property type="protein sequence ID" value="KKN67738.1"/>
    <property type="molecule type" value="Genomic_DNA"/>
</dbReference>
<proteinExistence type="predicted"/>
<dbReference type="PANTHER" id="PTHR38773:SF1">
    <property type="entry name" value="PROTEIN SPRT"/>
    <property type="match status" value="1"/>
</dbReference>
<dbReference type="SMART" id="SM00731">
    <property type="entry name" value="SprT"/>
    <property type="match status" value="1"/>
</dbReference>
<dbReference type="Gene3D" id="3.30.2010.10">
    <property type="entry name" value="Metalloproteases ('zincins'), catalytic domain"/>
    <property type="match status" value="1"/>
</dbReference>
<evidence type="ECO:0000259" key="1">
    <source>
        <dbReference type="SMART" id="SM00731"/>
    </source>
</evidence>
<gene>
    <name evidence="2" type="ORF">LCGC14_0458860</name>
</gene>
<reference evidence="2" key="1">
    <citation type="journal article" date="2015" name="Nature">
        <title>Complex archaea that bridge the gap between prokaryotes and eukaryotes.</title>
        <authorList>
            <person name="Spang A."/>
            <person name="Saw J.H."/>
            <person name="Jorgensen S.L."/>
            <person name="Zaremba-Niedzwiedzka K."/>
            <person name="Martijn J."/>
            <person name="Lind A.E."/>
            <person name="van Eijk R."/>
            <person name="Schleper C."/>
            <person name="Guy L."/>
            <person name="Ettema T.J."/>
        </authorList>
    </citation>
    <scope>NUCLEOTIDE SEQUENCE</scope>
</reference>
<feature type="domain" description="SprT-like" evidence="1">
    <location>
        <begin position="15"/>
        <end position="174"/>
    </location>
</feature>
<sequence length="177" mass="21054">MTNLRIETLKKKVDAKIKWCREKVLEKYNHAIFPDIRYDLTGTSRTGICKYKGNIIRLNPHILKEYEDDYINTTVAHEFAHLAVYHILGHRAKPHGREWKWMMRFLEAPPNRCSDYNMQAIVENTSMKVRRKTARPYLYKCGCTEHRLTSNIHIKMLKGQRRSCLKCRQRITYIGTI</sequence>
<dbReference type="Pfam" id="PF10263">
    <property type="entry name" value="SprT-like"/>
    <property type="match status" value="1"/>
</dbReference>
<comment type="caution">
    <text evidence="2">The sequence shown here is derived from an EMBL/GenBank/DDBJ whole genome shotgun (WGS) entry which is preliminary data.</text>
</comment>
<dbReference type="GO" id="GO:0006950">
    <property type="term" value="P:response to stress"/>
    <property type="evidence" value="ECO:0007669"/>
    <property type="project" value="UniProtKB-ARBA"/>
</dbReference>
<dbReference type="AlphaFoldDB" id="A0A0F9VPM0"/>
<name>A0A0F9VPM0_9ZZZZ</name>
<protein>
    <recommendedName>
        <fullName evidence="1">SprT-like domain-containing protein</fullName>
    </recommendedName>
</protein>
<evidence type="ECO:0000313" key="2">
    <source>
        <dbReference type="EMBL" id="KKN67738.1"/>
    </source>
</evidence>
<organism evidence="2">
    <name type="scientific">marine sediment metagenome</name>
    <dbReference type="NCBI Taxonomy" id="412755"/>
    <lineage>
        <taxon>unclassified sequences</taxon>
        <taxon>metagenomes</taxon>
        <taxon>ecological metagenomes</taxon>
    </lineage>
</organism>